<dbReference type="Pfam" id="PF06267">
    <property type="entry name" value="DUF1028"/>
    <property type="match status" value="1"/>
</dbReference>
<dbReference type="HOGENOM" id="CLU_068244_0_0_10"/>
<dbReference type="InterPro" id="IPR029055">
    <property type="entry name" value="Ntn_hydrolases_N"/>
</dbReference>
<dbReference type="RefSeq" id="WP_014855084.1">
    <property type="nucleotide sequence ID" value="NC_018178.1"/>
</dbReference>
<dbReference type="PANTHER" id="PTHR39328:SF1">
    <property type="entry name" value="BLL2871 PROTEIN"/>
    <property type="match status" value="1"/>
</dbReference>
<organism evidence="3 4">
    <name type="scientific">Melioribacter roseus (strain DSM 23840 / JCM 17771 / VKM B-2668 / P3M-2)</name>
    <dbReference type="NCBI Taxonomy" id="1191523"/>
    <lineage>
        <taxon>Bacteria</taxon>
        <taxon>Pseudomonadati</taxon>
        <taxon>Ignavibacteriota</taxon>
        <taxon>Ignavibacteria</taxon>
        <taxon>Ignavibacteriales</taxon>
        <taxon>Melioribacteraceae</taxon>
        <taxon>Melioribacter</taxon>
    </lineage>
</organism>
<feature type="repeat" description="TPR" evidence="1">
    <location>
        <begin position="231"/>
        <end position="264"/>
    </location>
</feature>
<keyword evidence="2" id="KW-0732">Signal</keyword>
<evidence type="ECO:0000313" key="4">
    <source>
        <dbReference type="Proteomes" id="UP000009011"/>
    </source>
</evidence>
<dbReference type="Proteomes" id="UP000009011">
    <property type="component" value="Chromosome"/>
</dbReference>
<evidence type="ECO:0000256" key="2">
    <source>
        <dbReference type="SAM" id="SignalP"/>
    </source>
</evidence>
<keyword evidence="4" id="KW-1185">Reference proteome</keyword>
<dbReference type="PROSITE" id="PS50005">
    <property type="entry name" value="TPR"/>
    <property type="match status" value="1"/>
</dbReference>
<evidence type="ECO:0000256" key="1">
    <source>
        <dbReference type="PROSITE-ProRule" id="PRU00339"/>
    </source>
</evidence>
<dbReference type="AlphaFoldDB" id="I6YSX2"/>
<dbReference type="KEGG" id="mro:MROS_0404"/>
<dbReference type="PATRIC" id="fig|1191523.3.peg.422"/>
<feature type="signal peptide" evidence="2">
    <location>
        <begin position="1"/>
        <end position="18"/>
    </location>
</feature>
<dbReference type="STRING" id="1191523.MROS_0404"/>
<name>I6YSX2_MELRP</name>
<keyword evidence="1" id="KW-0802">TPR repeat</keyword>
<dbReference type="Gene3D" id="3.60.20.10">
    <property type="entry name" value="Glutamine Phosphoribosylpyrophosphate, subunit 1, domain 1"/>
    <property type="match status" value="1"/>
</dbReference>
<reference evidence="3 4" key="1">
    <citation type="journal article" date="2013" name="PLoS ONE">
        <title>Genomic analysis of Melioribacter roseus, facultatively anaerobic organotrophic bacterium representing a novel deep lineage within Bacteriodetes/Chlorobi group.</title>
        <authorList>
            <person name="Kadnikov V.V."/>
            <person name="Mardanov A.V."/>
            <person name="Podosokorskaya O.A."/>
            <person name="Gavrilov S.N."/>
            <person name="Kublanov I.V."/>
            <person name="Beletsky A.V."/>
            <person name="Bonch-Osmolovskaya E.A."/>
            <person name="Ravin N.V."/>
        </authorList>
    </citation>
    <scope>NUCLEOTIDE SEQUENCE [LARGE SCALE GENOMIC DNA]</scope>
    <source>
        <strain evidence="4">JCM 17771 / P3M-2</strain>
    </source>
</reference>
<dbReference type="PANTHER" id="PTHR39328">
    <property type="entry name" value="BLL2871 PROTEIN"/>
    <property type="match status" value="1"/>
</dbReference>
<dbReference type="SUPFAM" id="SSF48452">
    <property type="entry name" value="TPR-like"/>
    <property type="match status" value="1"/>
</dbReference>
<dbReference type="EMBL" id="CP003557">
    <property type="protein sequence ID" value="AFN73647.1"/>
    <property type="molecule type" value="Genomic_DNA"/>
</dbReference>
<accession>I6YSX2</accession>
<dbReference type="InterPro" id="IPR019734">
    <property type="entry name" value="TPR_rpt"/>
</dbReference>
<dbReference type="eggNOG" id="COG3342">
    <property type="taxonomic scope" value="Bacteria"/>
</dbReference>
<evidence type="ECO:0000313" key="3">
    <source>
        <dbReference type="EMBL" id="AFN73647.1"/>
    </source>
</evidence>
<feature type="chain" id="PRO_5003706788" evidence="2">
    <location>
        <begin position="19"/>
        <end position="324"/>
    </location>
</feature>
<dbReference type="SUPFAM" id="SSF56235">
    <property type="entry name" value="N-terminal nucleophile aminohydrolases (Ntn hydrolases)"/>
    <property type="match status" value="1"/>
</dbReference>
<dbReference type="Gene3D" id="1.25.40.10">
    <property type="entry name" value="Tetratricopeptide repeat domain"/>
    <property type="match status" value="1"/>
</dbReference>
<dbReference type="InterPro" id="IPR010430">
    <property type="entry name" value="DUF1028"/>
</dbReference>
<dbReference type="InterPro" id="IPR011990">
    <property type="entry name" value="TPR-like_helical_dom_sf"/>
</dbReference>
<proteinExistence type="predicted"/>
<protein>
    <submittedName>
        <fullName evidence="3">Secreted protein containing DUF1028</fullName>
    </submittedName>
</protein>
<gene>
    <name evidence="3" type="ordered locus">MROS_0404</name>
</gene>
<dbReference type="OrthoDB" id="9790012at2"/>
<sequence length="324" mass="35621">MKKIILLLLIPFALTAQSFYGNNPFAHTYSIVAYDSTTGEIGVAVQSHWFSVGTVVCWGEAGVGVVATQSFVNVSFGPRGLELLKEGLTPGEAVDKLLSDDEGREYRQLAILDAKGNVAAFTGKNCIQPAGHIVGKGYSVQANLMSNDKIWGAMSKAFENSEGPLAERMVAALEAAENAGGDIRGKQSAALLVFSGKPTGKIWLDKLVDLRVDDHPEPIKEIKRLLKVHRAYEHMNNGDLAVEKNDMETAMKEYSAAMDMFPDNLEMKYWTAVTLANNDRIEDALILFKEVFDKDKNWKTLTPRLVPSGLLKVTDENLKLIMNL</sequence>